<dbReference type="Proteomes" id="UP000356253">
    <property type="component" value="Unassembled WGS sequence"/>
</dbReference>
<protein>
    <submittedName>
        <fullName evidence="1">HTH-type transcriptional activator RhaS</fullName>
    </submittedName>
</protein>
<sequence length="277" mass="32356">MTEIMDIVSLPTEQLLSVESLDYSNSYNYKTPHRHNYFEIILVNEGEGHQFIDFQKYSLSKGSIYLVYPGQVHLLRRNQANGLLLQFKKDIFEFIFPIRHYDLFFKQAELKLKLKDFELLHQLFKQIEILNLNQDSTHLSFCKIYSYLEIILITLIENQSTGVFFDQVNFSAKFILAVGENIKTKRKVVEYAELLSLPKDKLTAICKKTFGKTPLKIIHEELLLEIKREMILNEASLKEISYDFNFNNPANFSKFIKSNTGKSASELKAELLTLYNL</sequence>
<comment type="caution">
    <text evidence="1">The sequence shown here is derived from an EMBL/GenBank/DDBJ whole genome shotgun (WGS) entry which is preliminary data.</text>
</comment>
<gene>
    <name evidence="1" type="primary">rhaS_4</name>
    <name evidence="1" type="ORF">FVB9532_02843</name>
</gene>
<evidence type="ECO:0000313" key="1">
    <source>
        <dbReference type="EMBL" id="VVV01551.1"/>
    </source>
</evidence>
<keyword evidence="2" id="KW-1185">Reference proteome</keyword>
<proteinExistence type="predicted"/>
<organism evidence="1 2">
    <name type="scientific">Mesonia oceanica</name>
    <dbReference type="NCBI Taxonomy" id="2687242"/>
    <lineage>
        <taxon>Bacteria</taxon>
        <taxon>Pseudomonadati</taxon>
        <taxon>Bacteroidota</taxon>
        <taxon>Flavobacteriia</taxon>
        <taxon>Flavobacteriales</taxon>
        <taxon>Flavobacteriaceae</taxon>
        <taxon>Mesonia</taxon>
    </lineage>
</organism>
<evidence type="ECO:0000313" key="2">
    <source>
        <dbReference type="Proteomes" id="UP000356253"/>
    </source>
</evidence>
<name>A0AC61YAS3_9FLAO</name>
<accession>A0AC61YAS3</accession>
<dbReference type="EMBL" id="CABVMM010000011">
    <property type="protein sequence ID" value="VVV01551.1"/>
    <property type="molecule type" value="Genomic_DNA"/>
</dbReference>
<reference evidence="1" key="1">
    <citation type="submission" date="2019-09" db="EMBL/GenBank/DDBJ databases">
        <authorList>
            <person name="Rodrigo-Torres L."/>
            <person name="Arahal R. D."/>
            <person name="Lucena T."/>
        </authorList>
    </citation>
    <scope>NUCLEOTIDE SEQUENCE</scope>
    <source>
        <strain evidence="1">ISS653</strain>
    </source>
</reference>